<accession>A0A8K0TEP1</accession>
<evidence type="ECO:0000256" key="1">
    <source>
        <dbReference type="SAM" id="MobiDB-lite"/>
    </source>
</evidence>
<reference evidence="2" key="1">
    <citation type="journal article" date="2021" name="Nat. Commun.">
        <title>Genetic determinants of endophytism in the Arabidopsis root mycobiome.</title>
        <authorList>
            <person name="Mesny F."/>
            <person name="Miyauchi S."/>
            <person name="Thiergart T."/>
            <person name="Pickel B."/>
            <person name="Atanasova L."/>
            <person name="Karlsson M."/>
            <person name="Huettel B."/>
            <person name="Barry K.W."/>
            <person name="Haridas S."/>
            <person name="Chen C."/>
            <person name="Bauer D."/>
            <person name="Andreopoulos W."/>
            <person name="Pangilinan J."/>
            <person name="LaButti K."/>
            <person name="Riley R."/>
            <person name="Lipzen A."/>
            <person name="Clum A."/>
            <person name="Drula E."/>
            <person name="Henrissat B."/>
            <person name="Kohler A."/>
            <person name="Grigoriev I.V."/>
            <person name="Martin F.M."/>
            <person name="Hacquard S."/>
        </authorList>
    </citation>
    <scope>NUCLEOTIDE SEQUENCE</scope>
    <source>
        <strain evidence="2">MPI-CAGE-AT-0016</strain>
    </source>
</reference>
<name>A0A8K0TEP1_9PEZI</name>
<keyword evidence="3" id="KW-1185">Reference proteome</keyword>
<evidence type="ECO:0000313" key="2">
    <source>
        <dbReference type="EMBL" id="KAH7361397.1"/>
    </source>
</evidence>
<comment type="caution">
    <text evidence="2">The sequence shown here is derived from an EMBL/GenBank/DDBJ whole genome shotgun (WGS) entry which is preliminary data.</text>
</comment>
<evidence type="ECO:0000313" key="3">
    <source>
        <dbReference type="Proteomes" id="UP000813385"/>
    </source>
</evidence>
<organism evidence="2 3">
    <name type="scientific">Plectosphaerella cucumerina</name>
    <dbReference type="NCBI Taxonomy" id="40658"/>
    <lineage>
        <taxon>Eukaryota</taxon>
        <taxon>Fungi</taxon>
        <taxon>Dikarya</taxon>
        <taxon>Ascomycota</taxon>
        <taxon>Pezizomycotina</taxon>
        <taxon>Sordariomycetes</taxon>
        <taxon>Hypocreomycetidae</taxon>
        <taxon>Glomerellales</taxon>
        <taxon>Plectosphaerellaceae</taxon>
        <taxon>Plectosphaerella</taxon>
    </lineage>
</organism>
<sequence length="206" mass="23013">MINASAIKFLRDPRGHEHKNKAWLVRLRQVEENQKLHTATSAKPVTIEPDRTMEGGLVVKFEVPMAWRRDAAEPGTAKVILQVHLDESCHRKRWFATDFADNNRMSECSDLCEEIRGDGNMTEAVLSMRGSDQEFFAILGNSNDNKSIPLVSLGSAIPYQGPVDSRPGSPHASPAASTPLKRRLDPPESRKKRVKAEHDSSDEDDD</sequence>
<proteinExistence type="predicted"/>
<feature type="region of interest" description="Disordered" evidence="1">
    <location>
        <begin position="158"/>
        <end position="206"/>
    </location>
</feature>
<dbReference type="AlphaFoldDB" id="A0A8K0TEP1"/>
<protein>
    <submittedName>
        <fullName evidence="2">Uncharacterized protein</fullName>
    </submittedName>
</protein>
<gene>
    <name evidence="2" type="ORF">B0T11DRAFT_74070</name>
</gene>
<dbReference type="EMBL" id="JAGPXD010000003">
    <property type="protein sequence ID" value="KAH7361397.1"/>
    <property type="molecule type" value="Genomic_DNA"/>
</dbReference>
<dbReference type="Proteomes" id="UP000813385">
    <property type="component" value="Unassembled WGS sequence"/>
</dbReference>